<dbReference type="STRING" id="741276.A0A2S5BBV8"/>
<proteinExistence type="predicted"/>
<protein>
    <recommendedName>
        <fullName evidence="3">F-box domain-containing protein</fullName>
    </recommendedName>
</protein>
<evidence type="ECO:0000313" key="1">
    <source>
        <dbReference type="EMBL" id="POY74266.1"/>
    </source>
</evidence>
<evidence type="ECO:0000313" key="2">
    <source>
        <dbReference type="Proteomes" id="UP000237144"/>
    </source>
</evidence>
<name>A0A2S5BBV8_9BASI</name>
<comment type="caution">
    <text evidence="1">The sequence shown here is derived from an EMBL/GenBank/DDBJ whole genome shotgun (WGS) entry which is preliminary data.</text>
</comment>
<sequence>MSDLPTPTPSELTSAPRDVKLLVVDLLKVHSFATLKSLRLVNREWHALVGPALWSHLRLEPKPTKRLAAFALSHIYRLHSHVRSITIDKWYRSVNFHPYKGRHGPSKTVQDYLDYLDNVLGLSGWPAPDRPALNWSERAARIQNALLARILHACTELRTVEIVGSLAIVTGSEDEVERVSETTVPNRVYPALKNGGKSVTKVSVTLSTNKFGDFHPVGEMTRLVLFFPECRQLDLHLRGKVVKRWNSKNRPRLMRAIAGLEKLEELDTRGWTAWDEIVHDESVSLPGTVRSLRIEDGLISLGGLALLGKRYGKQLVNLDIDNLVESSGFDLDSASLDTVRFETVEELTLEGFLTRNVLAAFAASPLRAVKLTFEAGTHHPRPVFFPIIFIEISRPATLKVTPRDILQFLAHHKPTLELVSIFPDPEIGDLVMDEPEMEAWEEVTAWCRRNNVRGGLYEGLDD</sequence>
<accession>A0A2S5BBV8</accession>
<keyword evidence="2" id="KW-1185">Reference proteome</keyword>
<organism evidence="1 2">
    <name type="scientific">Rhodotorula taiwanensis</name>
    <dbReference type="NCBI Taxonomy" id="741276"/>
    <lineage>
        <taxon>Eukaryota</taxon>
        <taxon>Fungi</taxon>
        <taxon>Dikarya</taxon>
        <taxon>Basidiomycota</taxon>
        <taxon>Pucciniomycotina</taxon>
        <taxon>Microbotryomycetes</taxon>
        <taxon>Sporidiobolales</taxon>
        <taxon>Sporidiobolaceae</taxon>
        <taxon>Rhodotorula</taxon>
    </lineage>
</organism>
<dbReference type="Proteomes" id="UP000237144">
    <property type="component" value="Unassembled WGS sequence"/>
</dbReference>
<gene>
    <name evidence="1" type="ORF">BMF94_2704</name>
</gene>
<dbReference type="EMBL" id="PJQD01000026">
    <property type="protein sequence ID" value="POY74266.1"/>
    <property type="molecule type" value="Genomic_DNA"/>
</dbReference>
<dbReference type="AlphaFoldDB" id="A0A2S5BBV8"/>
<evidence type="ECO:0008006" key="3">
    <source>
        <dbReference type="Google" id="ProtNLM"/>
    </source>
</evidence>
<reference evidence="1 2" key="1">
    <citation type="journal article" date="2018" name="Front. Microbiol.">
        <title>Prospects for Fungal Bioremediation of Acidic Radioactive Waste Sites: Characterization and Genome Sequence of Rhodotorula taiwanensis MD1149.</title>
        <authorList>
            <person name="Tkavc R."/>
            <person name="Matrosova V.Y."/>
            <person name="Grichenko O.E."/>
            <person name="Gostincar C."/>
            <person name="Volpe R.P."/>
            <person name="Klimenkova P."/>
            <person name="Gaidamakova E.K."/>
            <person name="Zhou C.E."/>
            <person name="Stewart B.J."/>
            <person name="Lyman M.G."/>
            <person name="Malfatti S.A."/>
            <person name="Rubinfeld B."/>
            <person name="Courtot M."/>
            <person name="Singh J."/>
            <person name="Dalgard C.L."/>
            <person name="Hamilton T."/>
            <person name="Frey K.G."/>
            <person name="Gunde-Cimerman N."/>
            <person name="Dugan L."/>
            <person name="Daly M.J."/>
        </authorList>
    </citation>
    <scope>NUCLEOTIDE SEQUENCE [LARGE SCALE GENOMIC DNA]</scope>
    <source>
        <strain evidence="1 2">MD1149</strain>
    </source>
</reference>